<dbReference type="SUPFAM" id="SSF53474">
    <property type="entry name" value="alpha/beta-Hydrolases"/>
    <property type="match status" value="1"/>
</dbReference>
<evidence type="ECO:0000259" key="1">
    <source>
        <dbReference type="Pfam" id="PF12697"/>
    </source>
</evidence>
<dbReference type="Gene3D" id="3.40.50.1820">
    <property type="entry name" value="alpha/beta hydrolase"/>
    <property type="match status" value="1"/>
</dbReference>
<feature type="domain" description="AB hydrolase-1" evidence="1">
    <location>
        <begin position="38"/>
        <end position="294"/>
    </location>
</feature>
<reference evidence="2 3" key="1">
    <citation type="submission" date="2016-03" db="EMBL/GenBank/DDBJ databases">
        <title>Microsymbionts genomes from the relict species Vavilovia formosa (Stev.) Fed.</title>
        <authorList>
            <person name="Kopat V."/>
            <person name="Chirak E."/>
            <person name="Kimeklis A."/>
            <person name="Andronov E."/>
        </authorList>
    </citation>
    <scope>NUCLEOTIDE SEQUENCE [LARGE SCALE GENOMIC DNA]</scope>
    <source>
        <strain evidence="2 3">Vaf07</strain>
    </source>
</reference>
<dbReference type="AlphaFoldDB" id="A0A164ASH1"/>
<evidence type="ECO:0000313" key="2">
    <source>
        <dbReference type="EMBL" id="KZD25227.1"/>
    </source>
</evidence>
<dbReference type="GO" id="GO:0016020">
    <property type="term" value="C:membrane"/>
    <property type="evidence" value="ECO:0007669"/>
    <property type="project" value="TreeGrafter"/>
</dbReference>
<dbReference type="Pfam" id="PF12697">
    <property type="entry name" value="Abhydrolase_6"/>
    <property type="match status" value="1"/>
</dbReference>
<dbReference type="InterPro" id="IPR029058">
    <property type="entry name" value="AB_hydrolase_fold"/>
</dbReference>
<protein>
    <recommendedName>
        <fullName evidence="1">AB hydrolase-1 domain-containing protein</fullName>
    </recommendedName>
</protein>
<dbReference type="Proteomes" id="UP000076574">
    <property type="component" value="Unassembled WGS sequence"/>
</dbReference>
<proteinExistence type="predicted"/>
<dbReference type="InterPro" id="IPR000073">
    <property type="entry name" value="AB_hydrolase_1"/>
</dbReference>
<comment type="caution">
    <text evidence="2">The sequence shown here is derived from an EMBL/GenBank/DDBJ whole genome shotgun (WGS) entry which is preliminary data.</text>
</comment>
<dbReference type="RefSeq" id="WP_068729271.1">
    <property type="nucleotide sequence ID" value="NZ_LVYV01000001.1"/>
</dbReference>
<gene>
    <name evidence="2" type="ORF">A4A58_01875</name>
</gene>
<accession>A0A164ASH1</accession>
<dbReference type="PANTHER" id="PTHR43798:SF33">
    <property type="entry name" value="HYDROLASE, PUTATIVE (AFU_ORTHOLOGUE AFUA_2G14860)-RELATED"/>
    <property type="match status" value="1"/>
</dbReference>
<evidence type="ECO:0000313" key="3">
    <source>
        <dbReference type="Proteomes" id="UP000076574"/>
    </source>
</evidence>
<dbReference type="PANTHER" id="PTHR43798">
    <property type="entry name" value="MONOACYLGLYCEROL LIPASE"/>
    <property type="match status" value="1"/>
</dbReference>
<dbReference type="EMBL" id="LVYV01000001">
    <property type="protein sequence ID" value="KZD25227.1"/>
    <property type="molecule type" value="Genomic_DNA"/>
</dbReference>
<dbReference type="OrthoDB" id="8263625at2"/>
<dbReference type="InterPro" id="IPR050266">
    <property type="entry name" value="AB_hydrolase_sf"/>
</dbReference>
<dbReference type="STRING" id="943830.A4A58_01875"/>
<name>A0A164ASH1_9BRAD</name>
<organism evidence="2 3">
    <name type="scientific">Tardiphaga robiniae</name>
    <dbReference type="NCBI Taxonomy" id="943830"/>
    <lineage>
        <taxon>Bacteria</taxon>
        <taxon>Pseudomonadati</taxon>
        <taxon>Pseudomonadota</taxon>
        <taxon>Alphaproteobacteria</taxon>
        <taxon>Hyphomicrobiales</taxon>
        <taxon>Nitrobacteraceae</taxon>
        <taxon>Tardiphaga</taxon>
    </lineage>
</organism>
<keyword evidence="3" id="KW-1185">Reference proteome</keyword>
<sequence>MDYAPSAPALAAETHAFQILLEDGATASIRVYGKGPRIICSHGNGLAIDAFQSFWRLFTDDYQTVVFDFRHHGRSSPYRQPIPHVWPQLVRDYEAIMRGITRELGAAPSLGAFHSMSALTTLLHAAEYETPWIGIVGFEPPATPPARYPEFQSFRTENDRLAGRAARRRTTFPNVQELFESYRRSSAFAGVDDAGLQALAASTLRWNDDRQLYELACAREFEASIFTMQDLPGAWERMCSVRLPVQLVAGEPKTRTSPFVDMERAFARDGGFAFTTVPDASHFMQMEKPAECAAIVRAFHAGLT</sequence>